<dbReference type="PANTHER" id="PTHR35585:SF1">
    <property type="entry name" value="HHE DOMAIN PROTEIN (AFU_ORTHOLOGUE AFUA_4G00730)"/>
    <property type="match status" value="1"/>
</dbReference>
<dbReference type="Pfam" id="PF01814">
    <property type="entry name" value="Hemerythrin"/>
    <property type="match status" value="1"/>
</dbReference>
<dbReference type="EMBL" id="JASGBI010000002">
    <property type="protein sequence ID" value="MDI9240711.1"/>
    <property type="molecule type" value="Genomic_DNA"/>
</dbReference>
<sequence length="202" mass="22658">MHRDETSVHAFSTGKVPCSAHPPTTAGTFMTRDILKTLKAEHDELRGLFAELKETTDRGVKKREGLLEKIEDALIPHAKWEETVFYPAFKERADREGLQACAEAYTEHHAVENTVIPEVHAADPGSPEFAGRTKVFGEFVDHHAKEEESTMFKMARQMFSAQERAQFDEDYENWKQSSASAAMIAGEKAKAGIRSMAKSMTQ</sequence>
<organism evidence="3 4">
    <name type="scientific">Lysobacter stagni</name>
    <dbReference type="NCBI Taxonomy" id="3045172"/>
    <lineage>
        <taxon>Bacteria</taxon>
        <taxon>Pseudomonadati</taxon>
        <taxon>Pseudomonadota</taxon>
        <taxon>Gammaproteobacteria</taxon>
        <taxon>Lysobacterales</taxon>
        <taxon>Lysobacteraceae</taxon>
        <taxon>Lysobacter</taxon>
    </lineage>
</organism>
<feature type="domain" description="Hemerythrin-like" evidence="2">
    <location>
        <begin position="34"/>
        <end position="155"/>
    </location>
</feature>
<reference evidence="3 4" key="1">
    <citation type="submission" date="2023-05" db="EMBL/GenBank/DDBJ databases">
        <title>Lysobacter sp. strain LF1 Genome sequencing and assembly.</title>
        <authorList>
            <person name="Jung Y."/>
        </authorList>
    </citation>
    <scope>NUCLEOTIDE SEQUENCE [LARGE SCALE GENOMIC DNA]</scope>
    <source>
        <strain evidence="3 4">LF1</strain>
    </source>
</reference>
<dbReference type="PANTHER" id="PTHR35585">
    <property type="entry name" value="HHE DOMAIN PROTEIN (AFU_ORTHOLOGUE AFUA_4G00730)"/>
    <property type="match status" value="1"/>
</dbReference>
<evidence type="ECO:0000313" key="3">
    <source>
        <dbReference type="EMBL" id="MDI9240711.1"/>
    </source>
</evidence>
<protein>
    <submittedName>
        <fullName evidence="3">Hemerythrin domain-containing protein</fullName>
    </submittedName>
</protein>
<evidence type="ECO:0000259" key="2">
    <source>
        <dbReference type="Pfam" id="PF01814"/>
    </source>
</evidence>
<evidence type="ECO:0000313" key="4">
    <source>
        <dbReference type="Proteomes" id="UP001321580"/>
    </source>
</evidence>
<evidence type="ECO:0000256" key="1">
    <source>
        <dbReference type="SAM" id="MobiDB-lite"/>
    </source>
</evidence>
<proteinExistence type="predicted"/>
<feature type="region of interest" description="Disordered" evidence="1">
    <location>
        <begin position="1"/>
        <end position="24"/>
    </location>
</feature>
<name>A0ABT6XKM0_9GAMM</name>
<comment type="caution">
    <text evidence="3">The sequence shown here is derived from an EMBL/GenBank/DDBJ whole genome shotgun (WGS) entry which is preliminary data.</text>
</comment>
<dbReference type="RefSeq" id="WP_283214192.1">
    <property type="nucleotide sequence ID" value="NZ_JASGBI010000002.1"/>
</dbReference>
<dbReference type="Gene3D" id="1.20.120.520">
    <property type="entry name" value="nmb1532 protein domain like"/>
    <property type="match status" value="1"/>
</dbReference>
<keyword evidence="4" id="KW-1185">Reference proteome</keyword>
<dbReference type="InterPro" id="IPR012312">
    <property type="entry name" value="Hemerythrin-like"/>
</dbReference>
<dbReference type="Proteomes" id="UP001321580">
    <property type="component" value="Unassembled WGS sequence"/>
</dbReference>
<gene>
    <name evidence="3" type="ORF">QLQ15_17550</name>
</gene>
<accession>A0ABT6XKM0</accession>